<accession>A0ACC5PWM5</accession>
<evidence type="ECO:0000313" key="1">
    <source>
        <dbReference type="EMBL" id="MBE9217523.1"/>
    </source>
</evidence>
<organism evidence="1 2">
    <name type="scientific">Dolichospermum flos-aquae LEGE 04289</name>
    <dbReference type="NCBI Taxonomy" id="1828708"/>
    <lineage>
        <taxon>Bacteria</taxon>
        <taxon>Bacillati</taxon>
        <taxon>Cyanobacteriota</taxon>
        <taxon>Cyanophyceae</taxon>
        <taxon>Nostocales</taxon>
        <taxon>Aphanizomenonaceae</taxon>
        <taxon>Dolichospermum</taxon>
    </lineage>
</organism>
<keyword evidence="2" id="KW-1185">Reference proteome</keyword>
<sequence>MTLSYIVLAGNKNQEILEKLLPKNLIQDVKIVGDSQYQVRSLASSLIATRHIPVILILDANTDNESQIFEKTDLINYLLRRAAAKTPFQVSLAIPEIEIIFLQNKSLIEKIAQRQFNDLEWKFAQSKPKEFLETVLGTEKSINEKIFGNINDEEIKILQQHSLIQEIMIFLSSLNVSSVAIN</sequence>
<dbReference type="EMBL" id="JADEWF010000003">
    <property type="protein sequence ID" value="MBE9217523.1"/>
    <property type="molecule type" value="Genomic_DNA"/>
</dbReference>
<comment type="caution">
    <text evidence="1">The sequence shown here is derived from an EMBL/GenBank/DDBJ whole genome shotgun (WGS) entry which is preliminary data.</text>
</comment>
<evidence type="ECO:0000313" key="2">
    <source>
        <dbReference type="Proteomes" id="UP000597867"/>
    </source>
</evidence>
<protein>
    <submittedName>
        <fullName evidence="1">Uncharacterized protein</fullName>
    </submittedName>
</protein>
<name>A0ACC5PWM5_DOLFA</name>
<proteinExistence type="predicted"/>
<gene>
    <name evidence="1" type="ORF">IQ222_01610</name>
</gene>
<reference evidence="1" key="1">
    <citation type="submission" date="2020-10" db="EMBL/GenBank/DDBJ databases">
        <authorList>
            <person name="Castelo-Branco R."/>
            <person name="Eusebio N."/>
            <person name="Adriana R."/>
            <person name="Vieira A."/>
            <person name="Brugerolle De Fraissinette N."/>
            <person name="Rezende De Castro R."/>
            <person name="Schneider M.P."/>
            <person name="Vasconcelos V."/>
            <person name="Leao P.N."/>
        </authorList>
    </citation>
    <scope>NUCLEOTIDE SEQUENCE</scope>
    <source>
        <strain evidence="1">LEGE 04289</strain>
    </source>
</reference>
<dbReference type="Proteomes" id="UP000597867">
    <property type="component" value="Unassembled WGS sequence"/>
</dbReference>